<accession>A0A1N6XI41</accession>
<proteinExistence type="predicted"/>
<reference evidence="2 3" key="1">
    <citation type="submission" date="2017-01" db="EMBL/GenBank/DDBJ databases">
        <authorList>
            <person name="Mah S.A."/>
            <person name="Swanson W.J."/>
            <person name="Moy G.W."/>
            <person name="Vacquier V.D."/>
        </authorList>
    </citation>
    <scope>NUCLEOTIDE SEQUENCE [LARGE SCALE GENOMIC DNA]</scope>
    <source>
        <strain evidence="2 3">DSM 7027</strain>
    </source>
</reference>
<organism evidence="2 3">
    <name type="scientific">Marinobacterium stanieri</name>
    <dbReference type="NCBI Taxonomy" id="49186"/>
    <lineage>
        <taxon>Bacteria</taxon>
        <taxon>Pseudomonadati</taxon>
        <taxon>Pseudomonadota</taxon>
        <taxon>Gammaproteobacteria</taxon>
        <taxon>Oceanospirillales</taxon>
        <taxon>Oceanospirillaceae</taxon>
        <taxon>Marinobacterium</taxon>
    </lineage>
</organism>
<feature type="domain" description="DUF4113" evidence="1">
    <location>
        <begin position="26"/>
        <end position="75"/>
    </location>
</feature>
<evidence type="ECO:0000259" key="1">
    <source>
        <dbReference type="Pfam" id="PF13438"/>
    </source>
</evidence>
<dbReference type="RefSeq" id="WP_420811654.1">
    <property type="nucleotide sequence ID" value="NZ_FTMN01000014.1"/>
</dbReference>
<dbReference type="Pfam" id="PF13438">
    <property type="entry name" value="DUF4113"/>
    <property type="match status" value="1"/>
</dbReference>
<dbReference type="EMBL" id="FTMN01000014">
    <property type="protein sequence ID" value="SIR01937.1"/>
    <property type="molecule type" value="Genomic_DNA"/>
</dbReference>
<dbReference type="Proteomes" id="UP000186895">
    <property type="component" value="Unassembled WGS sequence"/>
</dbReference>
<dbReference type="STRING" id="49186.SAMN05421647_11437"/>
<sequence>MLSDFYEPNVYQPGLFDQSSSRPNSKALMSVIDQINCSGKGKVFLAGQGTRKEWSMKRDYLSPAYTTRWSDIPVVR</sequence>
<dbReference type="InterPro" id="IPR025188">
    <property type="entry name" value="DUF4113"/>
</dbReference>
<gene>
    <name evidence="2" type="ORF">SAMN05421647_11437</name>
</gene>
<name>A0A1N6XI41_9GAMM</name>
<dbReference type="AlphaFoldDB" id="A0A1N6XI41"/>
<keyword evidence="3" id="KW-1185">Reference proteome</keyword>
<evidence type="ECO:0000313" key="2">
    <source>
        <dbReference type="EMBL" id="SIR01937.1"/>
    </source>
</evidence>
<evidence type="ECO:0000313" key="3">
    <source>
        <dbReference type="Proteomes" id="UP000186895"/>
    </source>
</evidence>
<protein>
    <submittedName>
        <fullName evidence="2">DNA polymerase V</fullName>
    </submittedName>
</protein>